<dbReference type="InterPro" id="IPR001647">
    <property type="entry name" value="HTH_TetR"/>
</dbReference>
<dbReference type="PANTHER" id="PTHR30055:SF234">
    <property type="entry name" value="HTH-TYPE TRANSCRIPTIONAL REGULATOR BETI"/>
    <property type="match status" value="1"/>
</dbReference>
<evidence type="ECO:0000313" key="7">
    <source>
        <dbReference type="Proteomes" id="UP000321484"/>
    </source>
</evidence>
<dbReference type="Pfam" id="PF21597">
    <property type="entry name" value="TetR_C_43"/>
    <property type="match status" value="1"/>
</dbReference>
<feature type="domain" description="HTH tetR-type" evidence="5">
    <location>
        <begin position="21"/>
        <end position="80"/>
    </location>
</feature>
<keyword evidence="7" id="KW-1185">Reference proteome</keyword>
<protein>
    <recommendedName>
        <fullName evidence="5">HTH tetR-type domain-containing protein</fullName>
    </recommendedName>
</protein>
<accession>A0A511Z1H8</accession>
<gene>
    <name evidence="6" type="ORF">AFE02nite_30420</name>
</gene>
<dbReference type="SUPFAM" id="SSF46689">
    <property type="entry name" value="Homeodomain-like"/>
    <property type="match status" value="1"/>
</dbReference>
<comment type="caution">
    <text evidence="6">The sequence shown here is derived from an EMBL/GenBank/DDBJ whole genome shotgun (WGS) entry which is preliminary data.</text>
</comment>
<dbReference type="GO" id="GO:0000976">
    <property type="term" value="F:transcription cis-regulatory region binding"/>
    <property type="evidence" value="ECO:0007669"/>
    <property type="project" value="TreeGrafter"/>
</dbReference>
<dbReference type="InterPro" id="IPR009057">
    <property type="entry name" value="Homeodomain-like_sf"/>
</dbReference>
<keyword evidence="2 4" id="KW-0238">DNA-binding</keyword>
<dbReference type="PRINTS" id="PR00455">
    <property type="entry name" value="HTHTETR"/>
</dbReference>
<organism evidence="6 7">
    <name type="scientific">Actinotalea fermentans</name>
    <dbReference type="NCBI Taxonomy" id="43671"/>
    <lineage>
        <taxon>Bacteria</taxon>
        <taxon>Bacillati</taxon>
        <taxon>Actinomycetota</taxon>
        <taxon>Actinomycetes</taxon>
        <taxon>Micrococcales</taxon>
        <taxon>Cellulomonadaceae</taxon>
        <taxon>Actinotalea</taxon>
    </lineage>
</organism>
<proteinExistence type="predicted"/>
<dbReference type="AlphaFoldDB" id="A0A511Z1H8"/>
<dbReference type="Gene3D" id="1.10.357.10">
    <property type="entry name" value="Tetracycline Repressor, domain 2"/>
    <property type="match status" value="1"/>
</dbReference>
<dbReference type="InterPro" id="IPR036271">
    <property type="entry name" value="Tet_transcr_reg_TetR-rel_C_sf"/>
</dbReference>
<dbReference type="PANTHER" id="PTHR30055">
    <property type="entry name" value="HTH-TYPE TRANSCRIPTIONAL REGULATOR RUTR"/>
    <property type="match status" value="1"/>
</dbReference>
<sequence>MSDDVTDDVTDDQVSLRRDARRNRAALVAAAEVEFALEGPDVPLDAVVRRAGVGRGTLYRHFAGRVDLAVAIYERHITEHEAFVAEHEDEPDLVFRLLERMAEVQAHARGVAMVLARESDGEARIQHLIARIIAMFETTLARGREAGIVSPDMSASDLMLVLSMLEGALVGVPLDDARDVARRVVEIVTPALRSVPTPA</sequence>
<name>A0A511Z1H8_9CELL</name>
<evidence type="ECO:0000256" key="2">
    <source>
        <dbReference type="ARBA" id="ARBA00023125"/>
    </source>
</evidence>
<evidence type="ECO:0000256" key="3">
    <source>
        <dbReference type="ARBA" id="ARBA00023163"/>
    </source>
</evidence>
<dbReference type="Proteomes" id="UP000321484">
    <property type="component" value="Unassembled WGS sequence"/>
</dbReference>
<dbReference type="Pfam" id="PF00440">
    <property type="entry name" value="TetR_N"/>
    <property type="match status" value="1"/>
</dbReference>
<feature type="DNA-binding region" description="H-T-H motif" evidence="4">
    <location>
        <begin position="43"/>
        <end position="62"/>
    </location>
</feature>
<dbReference type="RefSeq" id="WP_052113837.1">
    <property type="nucleotide sequence ID" value="NZ_BJYK01000010.1"/>
</dbReference>
<dbReference type="InterPro" id="IPR050109">
    <property type="entry name" value="HTH-type_TetR-like_transc_reg"/>
</dbReference>
<dbReference type="GO" id="GO:0003700">
    <property type="term" value="F:DNA-binding transcription factor activity"/>
    <property type="evidence" value="ECO:0007669"/>
    <property type="project" value="TreeGrafter"/>
</dbReference>
<reference evidence="6 7" key="1">
    <citation type="submission" date="2019-07" db="EMBL/GenBank/DDBJ databases">
        <title>Whole genome shotgun sequence of Actinotalea fermentans NBRC 105374.</title>
        <authorList>
            <person name="Hosoyama A."/>
            <person name="Uohara A."/>
            <person name="Ohji S."/>
            <person name="Ichikawa N."/>
        </authorList>
    </citation>
    <scope>NUCLEOTIDE SEQUENCE [LARGE SCALE GENOMIC DNA]</scope>
    <source>
        <strain evidence="6 7">NBRC 105374</strain>
    </source>
</reference>
<evidence type="ECO:0000313" key="6">
    <source>
        <dbReference type="EMBL" id="GEN81308.1"/>
    </source>
</evidence>
<evidence type="ECO:0000256" key="1">
    <source>
        <dbReference type="ARBA" id="ARBA00023015"/>
    </source>
</evidence>
<evidence type="ECO:0000256" key="4">
    <source>
        <dbReference type="PROSITE-ProRule" id="PRU00335"/>
    </source>
</evidence>
<dbReference type="PROSITE" id="PS50977">
    <property type="entry name" value="HTH_TETR_2"/>
    <property type="match status" value="1"/>
</dbReference>
<keyword evidence="1" id="KW-0805">Transcription regulation</keyword>
<dbReference type="EMBL" id="BJYK01000010">
    <property type="protein sequence ID" value="GEN81308.1"/>
    <property type="molecule type" value="Genomic_DNA"/>
</dbReference>
<dbReference type="InterPro" id="IPR049445">
    <property type="entry name" value="TetR_SbtR-like_C"/>
</dbReference>
<keyword evidence="3" id="KW-0804">Transcription</keyword>
<dbReference type="SUPFAM" id="SSF48498">
    <property type="entry name" value="Tetracyclin repressor-like, C-terminal domain"/>
    <property type="match status" value="1"/>
</dbReference>
<evidence type="ECO:0000259" key="5">
    <source>
        <dbReference type="PROSITE" id="PS50977"/>
    </source>
</evidence>